<dbReference type="Pfam" id="PF04484">
    <property type="entry name" value="QWRF"/>
    <property type="match status" value="1"/>
</dbReference>
<feature type="region of interest" description="Disordered" evidence="2">
    <location>
        <begin position="27"/>
        <end position="83"/>
    </location>
</feature>
<evidence type="ECO:0000313" key="3">
    <source>
        <dbReference type="EMBL" id="MED6164194.1"/>
    </source>
</evidence>
<dbReference type="EMBL" id="JASCZI010122364">
    <property type="protein sequence ID" value="MED6164194.1"/>
    <property type="molecule type" value="Genomic_DNA"/>
</dbReference>
<reference evidence="3 4" key="1">
    <citation type="journal article" date="2023" name="Plants (Basel)">
        <title>Bridging the Gap: Combining Genomics and Transcriptomics Approaches to Understand Stylosanthes scabra, an Orphan Legume from the Brazilian Caatinga.</title>
        <authorList>
            <person name="Ferreira-Neto J.R.C."/>
            <person name="da Silva M.D."/>
            <person name="Binneck E."/>
            <person name="de Melo N.F."/>
            <person name="da Silva R.H."/>
            <person name="de Melo A.L.T.M."/>
            <person name="Pandolfi V."/>
            <person name="Bustamante F.O."/>
            <person name="Brasileiro-Vidal A.C."/>
            <person name="Benko-Iseppon A.M."/>
        </authorList>
    </citation>
    <scope>NUCLEOTIDE SEQUENCE [LARGE SCALE GENOMIC DNA]</scope>
    <source>
        <tissue evidence="3">Leaves</tissue>
    </source>
</reference>
<dbReference type="InterPro" id="IPR007573">
    <property type="entry name" value="QWRF"/>
</dbReference>
<comment type="similarity">
    <text evidence="1">Belongs to the QWRF family.</text>
</comment>
<dbReference type="PANTHER" id="PTHR31807">
    <property type="entry name" value="AUGMIN FAMILY MEMBER"/>
    <property type="match status" value="1"/>
</dbReference>
<evidence type="ECO:0008006" key="5">
    <source>
        <dbReference type="Google" id="ProtNLM"/>
    </source>
</evidence>
<feature type="region of interest" description="Disordered" evidence="2">
    <location>
        <begin position="125"/>
        <end position="152"/>
    </location>
</feature>
<accession>A0ABU6USV7</accession>
<feature type="compositionally biased region" description="Polar residues" evidence="2">
    <location>
        <begin position="27"/>
        <end position="38"/>
    </location>
</feature>
<comment type="caution">
    <text evidence="3">The sequence shown here is derived from an EMBL/GenBank/DDBJ whole genome shotgun (WGS) entry which is preliminary data.</text>
</comment>
<feature type="compositionally biased region" description="Low complexity" evidence="2">
    <location>
        <begin position="60"/>
        <end position="73"/>
    </location>
</feature>
<organism evidence="3 4">
    <name type="scientific">Stylosanthes scabra</name>
    <dbReference type="NCBI Taxonomy" id="79078"/>
    <lineage>
        <taxon>Eukaryota</taxon>
        <taxon>Viridiplantae</taxon>
        <taxon>Streptophyta</taxon>
        <taxon>Embryophyta</taxon>
        <taxon>Tracheophyta</taxon>
        <taxon>Spermatophyta</taxon>
        <taxon>Magnoliopsida</taxon>
        <taxon>eudicotyledons</taxon>
        <taxon>Gunneridae</taxon>
        <taxon>Pentapetalae</taxon>
        <taxon>rosids</taxon>
        <taxon>fabids</taxon>
        <taxon>Fabales</taxon>
        <taxon>Fabaceae</taxon>
        <taxon>Papilionoideae</taxon>
        <taxon>50 kb inversion clade</taxon>
        <taxon>dalbergioids sensu lato</taxon>
        <taxon>Dalbergieae</taxon>
        <taxon>Pterocarpus clade</taxon>
        <taxon>Stylosanthes</taxon>
    </lineage>
</organism>
<evidence type="ECO:0000256" key="2">
    <source>
        <dbReference type="SAM" id="MobiDB-lite"/>
    </source>
</evidence>
<keyword evidence="4" id="KW-1185">Reference proteome</keyword>
<evidence type="ECO:0000256" key="1">
    <source>
        <dbReference type="ARBA" id="ARBA00010016"/>
    </source>
</evidence>
<evidence type="ECO:0000313" key="4">
    <source>
        <dbReference type="Proteomes" id="UP001341840"/>
    </source>
</evidence>
<proteinExistence type="inferred from homology"/>
<protein>
    <recommendedName>
        <fullName evidence="5">QWRF motif-containing protein 2</fullName>
    </recommendedName>
</protein>
<feature type="compositionally biased region" description="Basic and acidic residues" evidence="2">
    <location>
        <begin position="42"/>
        <end position="56"/>
    </location>
</feature>
<dbReference type="PANTHER" id="PTHR31807:SF38">
    <property type="entry name" value="QWRF MOTIF-CONTAINING PROTEIN 9"/>
    <property type="match status" value="1"/>
</dbReference>
<dbReference type="Proteomes" id="UP001341840">
    <property type="component" value="Unassembled WGS sequence"/>
</dbReference>
<gene>
    <name evidence="3" type="ORF">PIB30_117053</name>
</gene>
<sequence>MNRSLDCGDSVTRKLGAPASVVRSLQNSMDARVSSQDGAITRSERNRDYGGSESLHELVSSDSDSVTSGSSSGAQEFCSAGGQRGSRSLIVPARFWQEASNNQRNSPSLNGGNRAVAVPPKHLAAKRASFDSPGPSPRGVVNNRGQASPIRSAVRPASPIRLSATPSPAVWSPSARGVSPAKVRNGVAGSLSSRFGNEPSVLSFAVDVPRGKVGENRILDAHLLRLVYNRYLQWRFVNARADASLSAQTLNAEKSLYDAWLATSKLRESVRAKRTELQLLKQQFKLMSILKGQMMYLEDWPSLDRMYSSSLSGAIEALKGSTLRLPVVSGAKADVLNVKDAICSAMDVMQAMASSICLLSPKVGHVNSLVVEVANLSSKERVLLEECKELLSMLTTMQVRECSLRTHISQLKRLN</sequence>
<name>A0ABU6USV7_9FABA</name>